<keyword evidence="2" id="KW-0614">Plasmid</keyword>
<sequence length="181" mass="20224">MSANDIRGLISPEYIDIVFNFLTDYTETVRDELIDECLKFLWICSSINKKAFVPVSQDVDNVWHAFILQTRLYPGLCSILPGKDFIHHQSGSFYDYMSATSGQLMAEELVLWLTEYHRMFGDFTAESAQHWVIVNFLMQGEGLSLAEVNTLAAGGEVSVSLSDTGNPANDQQTSVISHGDC</sequence>
<evidence type="ECO:0000313" key="3">
    <source>
        <dbReference type="Proteomes" id="UP000502005"/>
    </source>
</evidence>
<evidence type="ECO:0000256" key="1">
    <source>
        <dbReference type="SAM" id="MobiDB-lite"/>
    </source>
</evidence>
<dbReference type="EMBL" id="CP024770">
    <property type="protein sequence ID" value="QGY32703.1"/>
    <property type="molecule type" value="Genomic_DNA"/>
</dbReference>
<geneLocation type="plasmid" evidence="3">
    <name>pne1b</name>
</geneLocation>
<gene>
    <name evidence="2" type="ORF">CUN67_27550</name>
</gene>
<proteinExistence type="predicted"/>
<organism evidence="2 3">
    <name type="scientific">Pantoea cypripedii</name>
    <name type="common">Pectobacterium cypripedii</name>
    <name type="synonym">Erwinia cypripedii</name>
    <dbReference type="NCBI Taxonomy" id="55209"/>
    <lineage>
        <taxon>Bacteria</taxon>
        <taxon>Pseudomonadati</taxon>
        <taxon>Pseudomonadota</taxon>
        <taxon>Gammaproteobacteria</taxon>
        <taxon>Enterobacterales</taxon>
        <taxon>Erwiniaceae</taxon>
        <taxon>Pantoea</taxon>
    </lineage>
</organism>
<protein>
    <submittedName>
        <fullName evidence="2">Uncharacterized protein</fullName>
    </submittedName>
</protein>
<dbReference type="AlphaFoldDB" id="A0A6B9GA32"/>
<reference evidence="2 3" key="1">
    <citation type="submission" date="2017-11" db="EMBL/GenBank/DDBJ databases">
        <title>Genome sequence of Pantoea cypripedii NE1.</title>
        <authorList>
            <person name="Nascimento F.X."/>
        </authorList>
    </citation>
    <scope>NUCLEOTIDE SEQUENCE [LARGE SCALE GENOMIC DNA]</scope>
    <source>
        <strain evidence="2 3">NE1</strain>
        <plasmid evidence="3">pne1b</plasmid>
    </source>
</reference>
<accession>A0A6B9GA32</accession>
<evidence type="ECO:0000313" key="2">
    <source>
        <dbReference type="EMBL" id="QGY32703.1"/>
    </source>
</evidence>
<dbReference type="RefSeq" id="WP_217621310.1">
    <property type="nucleotide sequence ID" value="NZ_CP024770.1"/>
</dbReference>
<name>A0A6B9GA32_PANCY</name>
<dbReference type="Proteomes" id="UP000502005">
    <property type="component" value="Plasmid pNE1B"/>
</dbReference>
<feature type="region of interest" description="Disordered" evidence="1">
    <location>
        <begin position="162"/>
        <end position="181"/>
    </location>
</feature>